<reference evidence="2" key="1">
    <citation type="submission" date="2020-08" db="EMBL/GenBank/DDBJ databases">
        <title>Genome public.</title>
        <authorList>
            <person name="Liu C."/>
            <person name="Sun Q."/>
        </authorList>
    </citation>
    <scope>NUCLEOTIDE SEQUENCE</scope>
    <source>
        <strain evidence="2">NSJ-50</strain>
    </source>
</reference>
<feature type="chain" id="PRO_5037013524" description="SGNH hydrolase-type esterase domain-containing protein" evidence="1">
    <location>
        <begin position="23"/>
        <end position="616"/>
    </location>
</feature>
<evidence type="ECO:0008006" key="4">
    <source>
        <dbReference type="Google" id="ProtNLM"/>
    </source>
</evidence>
<name>A0A926FBU4_9FIRM</name>
<comment type="caution">
    <text evidence="2">The sequence shown here is derived from an EMBL/GenBank/DDBJ whole genome shotgun (WGS) entry which is preliminary data.</text>
</comment>
<proteinExistence type="predicted"/>
<sequence length="616" mass="67872">MKKFTALILILLLILGVNPVFADSAEGYSENFDNGEIGEISIKNTGFYQTDFVGGIGAKSETDKSLALKRPETKEQSGSSIYTEMSLSLYKKYFKFELNFMPLTDDFSHVMFASNSHTPSSPKIYCSDDGYGAEYALNRGKWNKIVFVCENPSVDKTSQTYSAKVDVFVNGNQICNGQTFKFKKNSVGATTVFLRFAMFGKDKTENGAAVYPEFTVYLDDVDIKRYDEYPEIPLPENEPELDITFEGASARANLKNAVMVLAGYGADGALLSAEIAENDGNASLELKGEYASAKVFLFNSFESLTPIAMLGKKRMPTVACWGDSLTEGQGSSDFRNGGTKSYPGVLKTLTGYDVRNMGSAGETAMSIAARQGAVNALLEKDVTIPSDCTEVEIEFKGYNDDGTYAGTLTPRNKKDWNPCVINGVDGELSFKVDTTKNPRVLIWAKFKRKTPGEAVYAPKGTKIFMPNNIKINENADINVIFTGTNGVWNAEDKSGEDYADDLVILIRKMLAKTKNPDKYIIIGLTTRARDDWKITDAKMREAFGEHIVFPRDRIATTEVLTDNGITPTEQDIADIAVGRVPTSLRLAVNDVHYTDVGYAEIAKLVYAKMIELGYCE</sequence>
<gene>
    <name evidence="2" type="ORF">H8706_05925</name>
</gene>
<evidence type="ECO:0000256" key="1">
    <source>
        <dbReference type="SAM" id="SignalP"/>
    </source>
</evidence>
<dbReference type="SUPFAM" id="SSF52266">
    <property type="entry name" value="SGNH hydrolase"/>
    <property type="match status" value="2"/>
</dbReference>
<evidence type="ECO:0000313" key="2">
    <source>
        <dbReference type="EMBL" id="MBC8596402.1"/>
    </source>
</evidence>
<protein>
    <recommendedName>
        <fullName evidence="4">SGNH hydrolase-type esterase domain-containing protein</fullName>
    </recommendedName>
</protein>
<evidence type="ECO:0000313" key="3">
    <source>
        <dbReference type="Proteomes" id="UP000647416"/>
    </source>
</evidence>
<keyword evidence="1" id="KW-0732">Signal</keyword>
<dbReference type="EMBL" id="JACRTE010000005">
    <property type="protein sequence ID" value="MBC8596402.1"/>
    <property type="molecule type" value="Genomic_DNA"/>
</dbReference>
<dbReference type="Proteomes" id="UP000647416">
    <property type="component" value="Unassembled WGS sequence"/>
</dbReference>
<feature type="signal peptide" evidence="1">
    <location>
        <begin position="1"/>
        <end position="22"/>
    </location>
</feature>
<dbReference type="Gene3D" id="3.40.50.1110">
    <property type="entry name" value="SGNH hydrolase"/>
    <property type="match status" value="1"/>
</dbReference>
<organism evidence="2 3">
    <name type="scientific">Qingrenia yutianensis</name>
    <dbReference type="NCBI Taxonomy" id="2763676"/>
    <lineage>
        <taxon>Bacteria</taxon>
        <taxon>Bacillati</taxon>
        <taxon>Bacillota</taxon>
        <taxon>Clostridia</taxon>
        <taxon>Eubacteriales</taxon>
        <taxon>Oscillospiraceae</taxon>
        <taxon>Qingrenia</taxon>
    </lineage>
</organism>
<dbReference type="InterPro" id="IPR036514">
    <property type="entry name" value="SGNH_hydro_sf"/>
</dbReference>
<dbReference type="AlphaFoldDB" id="A0A926FBU4"/>
<dbReference type="RefSeq" id="WP_262431880.1">
    <property type="nucleotide sequence ID" value="NZ_JACRTE010000005.1"/>
</dbReference>
<accession>A0A926FBU4</accession>
<keyword evidence="3" id="KW-1185">Reference proteome</keyword>